<evidence type="ECO:0000256" key="2">
    <source>
        <dbReference type="ARBA" id="ARBA00007647"/>
    </source>
</evidence>
<sequence>MTINARGFFDIDQQMICNTALFLIITVIVCVLILTCIDQQKQIANIQTNPIIIVTDNTINDQKEAPLVSDQLYDIATNLVSNFPYKEYEQFSSKSQPTCAPFPDIYDLNYHNTYWQRFVPKSDVTFDIFGAYFDDRPKVGKAVIRFLTVSNVVNPKYKIYCQMWFENEVETVISEVTSYNLIWNQFYIRISDGTHVGHVITCPVPENMNKVPLAVSLVTDPCEKATNSFKVQNNRPENGIKKDFAVCVKGLDFLFDDLSISLVQFMEANFMFGVDKVITYNFGVHPNITKVLNYYMKQSTLELHPISLPANYPNEQFLRHMFLKNRHLLKILQELIPYNDCFYKNMHLYKYILLLDIDEVFVPTQGTNYKEMLSHINGNFSSLYAVNKIFVQNTDDVKFYAGIPNYMEMMQIVTVATNYEKPYIKNVKSFFNTEDLLSLNNHMPYECIGKCVKKELIDKIGQLHHYRKKCSYENRFNCNESKYSVRENKLFWRFKDEFISRTSKVLKELKLVQ</sequence>
<evidence type="ECO:0000256" key="5">
    <source>
        <dbReference type="ARBA" id="ARBA00022692"/>
    </source>
</evidence>
<accession>A0A336KNC0</accession>
<dbReference type="OMA" id="YETCESH"/>
<name>A0A336KNC0_CULSO</name>
<protein>
    <recommendedName>
        <fullName evidence="8">Glycosyltransferase family 92 protein</fullName>
        <ecNumber evidence="8">2.4.1.-</ecNumber>
    </recommendedName>
</protein>
<comment type="subcellular location">
    <subcellularLocation>
        <location evidence="1">Membrane</location>
        <topology evidence="1">Single-pass membrane protein</topology>
    </subcellularLocation>
</comment>
<gene>
    <name evidence="9" type="primary">CSON012964</name>
</gene>
<evidence type="ECO:0000256" key="8">
    <source>
        <dbReference type="RuleBase" id="RU366017"/>
    </source>
</evidence>
<dbReference type="AlphaFoldDB" id="A0A336KNC0"/>
<organism evidence="9">
    <name type="scientific">Culicoides sonorensis</name>
    <name type="common">Biting midge</name>
    <dbReference type="NCBI Taxonomy" id="179676"/>
    <lineage>
        <taxon>Eukaryota</taxon>
        <taxon>Metazoa</taxon>
        <taxon>Ecdysozoa</taxon>
        <taxon>Arthropoda</taxon>
        <taxon>Hexapoda</taxon>
        <taxon>Insecta</taxon>
        <taxon>Pterygota</taxon>
        <taxon>Neoptera</taxon>
        <taxon>Endopterygota</taxon>
        <taxon>Diptera</taxon>
        <taxon>Nematocera</taxon>
        <taxon>Chironomoidea</taxon>
        <taxon>Ceratopogonidae</taxon>
        <taxon>Ceratopogoninae</taxon>
        <taxon>Culicoides</taxon>
        <taxon>Monoculicoides</taxon>
    </lineage>
</organism>
<reference evidence="9" key="1">
    <citation type="submission" date="2018-04" db="EMBL/GenBank/DDBJ databases">
        <authorList>
            <person name="Go L.Y."/>
            <person name="Mitchell J.A."/>
        </authorList>
    </citation>
    <scope>NUCLEOTIDE SEQUENCE</scope>
    <source>
        <tissue evidence="9">Whole organism</tissue>
    </source>
</reference>
<dbReference type="EC" id="2.4.1.-" evidence="8"/>
<evidence type="ECO:0000256" key="6">
    <source>
        <dbReference type="ARBA" id="ARBA00022989"/>
    </source>
</evidence>
<dbReference type="GO" id="GO:0016020">
    <property type="term" value="C:membrane"/>
    <property type="evidence" value="ECO:0007669"/>
    <property type="project" value="UniProtKB-SubCell"/>
</dbReference>
<comment type="similarity">
    <text evidence="2 8">Belongs to the glycosyltransferase 92 family.</text>
</comment>
<evidence type="ECO:0000256" key="7">
    <source>
        <dbReference type="ARBA" id="ARBA00023136"/>
    </source>
</evidence>
<keyword evidence="4 8" id="KW-0808">Transferase</keyword>
<dbReference type="Pfam" id="PF01697">
    <property type="entry name" value="Glyco_transf_92"/>
    <property type="match status" value="1"/>
</dbReference>
<keyword evidence="6 8" id="KW-1133">Transmembrane helix</keyword>
<dbReference type="PANTHER" id="PTHR21461:SF83">
    <property type="entry name" value="GLYCOSYLTRANSFERASE FAMILY 92 PROTEIN"/>
    <property type="match status" value="1"/>
</dbReference>
<proteinExistence type="inferred from homology"/>
<dbReference type="PANTHER" id="PTHR21461">
    <property type="entry name" value="GLYCOSYLTRANSFERASE FAMILY 92 PROTEIN"/>
    <property type="match status" value="1"/>
</dbReference>
<keyword evidence="7 8" id="KW-0472">Membrane</keyword>
<dbReference type="VEuPathDB" id="VectorBase:CSON012964"/>
<evidence type="ECO:0000256" key="3">
    <source>
        <dbReference type="ARBA" id="ARBA00022676"/>
    </source>
</evidence>
<dbReference type="GO" id="GO:0016757">
    <property type="term" value="F:glycosyltransferase activity"/>
    <property type="evidence" value="ECO:0007669"/>
    <property type="project" value="UniProtKB-UniRule"/>
</dbReference>
<dbReference type="GO" id="GO:0005737">
    <property type="term" value="C:cytoplasm"/>
    <property type="evidence" value="ECO:0007669"/>
    <property type="project" value="TreeGrafter"/>
</dbReference>
<evidence type="ECO:0000256" key="4">
    <source>
        <dbReference type="ARBA" id="ARBA00022679"/>
    </source>
</evidence>
<keyword evidence="5 8" id="KW-0812">Transmembrane</keyword>
<evidence type="ECO:0000256" key="1">
    <source>
        <dbReference type="ARBA" id="ARBA00004167"/>
    </source>
</evidence>
<dbReference type="InterPro" id="IPR008166">
    <property type="entry name" value="Glyco_transf_92"/>
</dbReference>
<dbReference type="EMBL" id="UFQT01000636">
    <property type="protein sequence ID" value="SSX25990.1"/>
    <property type="molecule type" value="Genomic_DNA"/>
</dbReference>
<evidence type="ECO:0000313" key="9">
    <source>
        <dbReference type="EMBL" id="SSX05631.1"/>
    </source>
</evidence>
<reference evidence="10" key="2">
    <citation type="submission" date="2018-07" db="EMBL/GenBank/DDBJ databases">
        <authorList>
            <person name="Quirk P.G."/>
            <person name="Krulwich T.A."/>
        </authorList>
    </citation>
    <scope>NUCLEOTIDE SEQUENCE</scope>
</reference>
<keyword evidence="3 8" id="KW-0328">Glycosyltransferase</keyword>
<dbReference type="EMBL" id="UFQS01000636">
    <property type="protein sequence ID" value="SSX05631.1"/>
    <property type="molecule type" value="Genomic_DNA"/>
</dbReference>
<feature type="transmembrane region" description="Helical" evidence="8">
    <location>
        <begin position="20"/>
        <end position="37"/>
    </location>
</feature>
<evidence type="ECO:0000313" key="10">
    <source>
        <dbReference type="EMBL" id="SSX25990.1"/>
    </source>
</evidence>